<proteinExistence type="predicted"/>
<keyword evidence="1" id="KW-1133">Transmembrane helix</keyword>
<dbReference type="SUPFAM" id="SSF50156">
    <property type="entry name" value="PDZ domain-like"/>
    <property type="match status" value="1"/>
</dbReference>
<feature type="transmembrane region" description="Helical" evidence="1">
    <location>
        <begin position="58"/>
        <end position="79"/>
    </location>
</feature>
<protein>
    <submittedName>
        <fullName evidence="3">PDZ domain-containing protein</fullName>
    </submittedName>
</protein>
<dbReference type="AlphaFoldDB" id="A0A5S3QJF4"/>
<gene>
    <name evidence="3" type="ORF">FFL34_03885</name>
</gene>
<dbReference type="InterPro" id="IPR036034">
    <property type="entry name" value="PDZ_sf"/>
</dbReference>
<keyword evidence="1" id="KW-0472">Membrane</keyword>
<dbReference type="Proteomes" id="UP000306980">
    <property type="component" value="Unassembled WGS sequence"/>
</dbReference>
<feature type="transmembrane region" description="Helical" evidence="1">
    <location>
        <begin position="187"/>
        <end position="211"/>
    </location>
</feature>
<dbReference type="Pfam" id="PF17820">
    <property type="entry name" value="PDZ_6"/>
    <property type="match status" value="1"/>
</dbReference>
<comment type="caution">
    <text evidence="3">The sequence shown here is derived from an EMBL/GenBank/DDBJ whole genome shotgun (WGS) entry which is preliminary data.</text>
</comment>
<feature type="domain" description="PDZ" evidence="2">
    <location>
        <begin position="308"/>
        <end position="350"/>
    </location>
</feature>
<reference evidence="3 4" key="1">
    <citation type="submission" date="2019-05" db="EMBL/GenBank/DDBJ databases">
        <title>Genomic analysis of Lentibacillus sp. NKC220-2.</title>
        <authorList>
            <person name="Oh Y.J."/>
        </authorList>
    </citation>
    <scope>NUCLEOTIDE SEQUENCE [LARGE SCALE GENOMIC DNA]</scope>
    <source>
        <strain evidence="3 4">NKC220-2</strain>
    </source>
</reference>
<dbReference type="InterPro" id="IPR041489">
    <property type="entry name" value="PDZ_6"/>
</dbReference>
<feature type="transmembrane region" description="Helical" evidence="1">
    <location>
        <begin position="140"/>
        <end position="159"/>
    </location>
</feature>
<dbReference type="RefSeq" id="WP_138601647.1">
    <property type="nucleotide sequence ID" value="NZ_VCIA01000001.1"/>
</dbReference>
<evidence type="ECO:0000313" key="4">
    <source>
        <dbReference type="Proteomes" id="UP000306980"/>
    </source>
</evidence>
<keyword evidence="1" id="KW-0812">Transmembrane</keyword>
<evidence type="ECO:0000313" key="3">
    <source>
        <dbReference type="EMBL" id="TMN21341.1"/>
    </source>
</evidence>
<dbReference type="Gene3D" id="2.30.42.10">
    <property type="match status" value="1"/>
</dbReference>
<feature type="transmembrane region" description="Helical" evidence="1">
    <location>
        <begin position="20"/>
        <end position="37"/>
    </location>
</feature>
<evidence type="ECO:0000256" key="1">
    <source>
        <dbReference type="SAM" id="Phobius"/>
    </source>
</evidence>
<sequence length="397" mass="44629">MVETWLMELWRGIGRFFVNPLVYWTVILIVFAGVRRIRKERKDFGLKLFDLFAEWRNTWLMSIGFSLLLSAFALGVGIVFSKETILMLAIVTIVLSFSFRFTLLSPVYTIGISYLLLLLLPFVLDGQTFADISFSSSVNFVGLALLLALLLMAETVLLIQNSRSRTFPELKPGRRGLRIGVHHLKKVGFIPFFVLIPTGSITSFASFWPSLTLNGEMYSLALVPFVIGFDHIVQGTLPKKGAMAIARRVLILGMIVLFLAVGSVYAGWLSLAAIFIGIIGREYINYRHRMKDQAKVPFFNKNERGVKVLAVIPDTPAARLGITVGETITKANGKRINDMESFYYALQESGAFFKLEITGNNGEVRFVQSALYEEDHHELGVITTNDRFLDKQLKKHG</sequence>
<organism evidence="3 4">
    <name type="scientific">Lentibacillus cibarius</name>
    <dbReference type="NCBI Taxonomy" id="2583219"/>
    <lineage>
        <taxon>Bacteria</taxon>
        <taxon>Bacillati</taxon>
        <taxon>Bacillota</taxon>
        <taxon>Bacilli</taxon>
        <taxon>Bacillales</taxon>
        <taxon>Bacillaceae</taxon>
        <taxon>Lentibacillus</taxon>
    </lineage>
</organism>
<accession>A0A5S3QJF4</accession>
<evidence type="ECO:0000259" key="2">
    <source>
        <dbReference type="Pfam" id="PF17820"/>
    </source>
</evidence>
<dbReference type="EMBL" id="VCIA01000001">
    <property type="protein sequence ID" value="TMN21341.1"/>
    <property type="molecule type" value="Genomic_DNA"/>
</dbReference>
<dbReference type="OrthoDB" id="198399at2"/>
<feature type="transmembrane region" description="Helical" evidence="1">
    <location>
        <begin position="249"/>
        <end position="279"/>
    </location>
</feature>
<name>A0A5S3QJF4_9BACI</name>